<dbReference type="Proteomes" id="UP000441586">
    <property type="component" value="Unassembled WGS sequence"/>
</dbReference>
<name>A0A6A4REH5_9RHOB</name>
<dbReference type="EMBL" id="WSFO01000012">
    <property type="protein sequence ID" value="KAE9627609.1"/>
    <property type="molecule type" value="Genomic_DNA"/>
</dbReference>
<accession>A0A6A4REH5</accession>
<proteinExistence type="predicted"/>
<evidence type="ECO:0000313" key="1">
    <source>
        <dbReference type="EMBL" id="KAE9627609.1"/>
    </source>
</evidence>
<dbReference type="Pfam" id="PF06226">
    <property type="entry name" value="DUF1007"/>
    <property type="match status" value="1"/>
</dbReference>
<protein>
    <submittedName>
        <fullName evidence="1">DUF1007 family protein</fullName>
    </submittedName>
</protein>
<evidence type="ECO:0000313" key="2">
    <source>
        <dbReference type="Proteomes" id="UP000441586"/>
    </source>
</evidence>
<comment type="caution">
    <text evidence="1">The sequence shown here is derived from an EMBL/GenBank/DDBJ whole genome shotgun (WGS) entry which is preliminary data.</text>
</comment>
<reference evidence="1 2" key="1">
    <citation type="submission" date="2019-12" db="EMBL/GenBank/DDBJ databases">
        <authorList>
            <person name="Zhang Y.-J."/>
        </authorList>
    </citation>
    <scope>NUCLEOTIDE SEQUENCE [LARGE SCALE GENOMIC DNA]</scope>
    <source>
        <strain evidence="1 2">H18S-6</strain>
    </source>
</reference>
<gene>
    <name evidence="1" type="ORF">GP644_18690</name>
</gene>
<dbReference type="AlphaFoldDB" id="A0A6A4REH5"/>
<organism evidence="1 2">
    <name type="scientific">Parasedimentitalea maritima</name>
    <dbReference type="NCBI Taxonomy" id="2578117"/>
    <lineage>
        <taxon>Bacteria</taxon>
        <taxon>Pseudomonadati</taxon>
        <taxon>Pseudomonadota</taxon>
        <taxon>Alphaproteobacteria</taxon>
        <taxon>Rhodobacterales</taxon>
        <taxon>Paracoccaceae</taxon>
        <taxon>Parasedimentitalea</taxon>
    </lineage>
</organism>
<dbReference type="InterPro" id="IPR010412">
    <property type="entry name" value="DUF1007"/>
</dbReference>
<sequence length="210" mass="22911">MKLALPIVTAFSLVPAGGNAHPHIFVNTGLTVIISNAGQLEAVEITWAYDEFYSLLIFEDLALDADFDGELTQQELDKLQGFDLQWSEGYEGDSYLTSNGVKLALGAGEHLLTEVSNGQITTRHRRELAQPVSADGVVFRAYDPTYYTAYTLNQGLEVSGDCKGEITPPDLNAAYSMVEELLYSMPASQTNDAYPEVGEAFADVVRLSCE</sequence>
<dbReference type="RefSeq" id="WP_158980897.1">
    <property type="nucleotide sequence ID" value="NZ_WSFO01000012.1"/>
</dbReference>